<evidence type="ECO:0000313" key="2">
    <source>
        <dbReference type="EMBL" id="OHA17844.1"/>
    </source>
</evidence>
<evidence type="ECO:0000259" key="1">
    <source>
        <dbReference type="Pfam" id="PF13354"/>
    </source>
</evidence>
<dbReference type="Pfam" id="PF13354">
    <property type="entry name" value="Beta-lactamase2"/>
    <property type="match status" value="1"/>
</dbReference>
<dbReference type="SUPFAM" id="SSF56601">
    <property type="entry name" value="beta-lactamase/transpeptidase-like"/>
    <property type="match status" value="1"/>
</dbReference>
<dbReference type="EMBL" id="MHRF01000012">
    <property type="protein sequence ID" value="OHA17844.1"/>
    <property type="molecule type" value="Genomic_DNA"/>
</dbReference>
<proteinExistence type="predicted"/>
<dbReference type="GO" id="GO:0008800">
    <property type="term" value="F:beta-lactamase activity"/>
    <property type="evidence" value="ECO:0007669"/>
    <property type="project" value="InterPro"/>
</dbReference>
<dbReference type="InterPro" id="IPR045155">
    <property type="entry name" value="Beta-lactam_cat"/>
</dbReference>
<comment type="caution">
    <text evidence="2">The sequence shown here is derived from an EMBL/GenBank/DDBJ whole genome shotgun (WGS) entry which is preliminary data.</text>
</comment>
<evidence type="ECO:0000313" key="3">
    <source>
        <dbReference type="Proteomes" id="UP000178873"/>
    </source>
</evidence>
<dbReference type="PANTHER" id="PTHR35333">
    <property type="entry name" value="BETA-LACTAMASE"/>
    <property type="match status" value="1"/>
</dbReference>
<dbReference type="PANTHER" id="PTHR35333:SF3">
    <property type="entry name" value="BETA-LACTAMASE-TYPE TRANSPEPTIDASE FOLD CONTAINING PROTEIN"/>
    <property type="match status" value="1"/>
</dbReference>
<dbReference type="Gene3D" id="3.40.710.10">
    <property type="entry name" value="DD-peptidase/beta-lactamase superfamily"/>
    <property type="match status" value="1"/>
</dbReference>
<name>A0A1G2M252_9BACT</name>
<dbReference type="InterPro" id="IPR012338">
    <property type="entry name" value="Beta-lactam/transpept-like"/>
</dbReference>
<dbReference type="AlphaFoldDB" id="A0A1G2M252"/>
<gene>
    <name evidence="2" type="ORF">A2664_00060</name>
</gene>
<dbReference type="GO" id="GO:0046677">
    <property type="term" value="P:response to antibiotic"/>
    <property type="evidence" value="ECO:0007669"/>
    <property type="project" value="InterPro"/>
</dbReference>
<dbReference type="Proteomes" id="UP000178873">
    <property type="component" value="Unassembled WGS sequence"/>
</dbReference>
<dbReference type="GO" id="GO:0030655">
    <property type="term" value="P:beta-lactam antibiotic catabolic process"/>
    <property type="evidence" value="ECO:0007669"/>
    <property type="project" value="InterPro"/>
</dbReference>
<feature type="domain" description="Beta-lactamase class A catalytic" evidence="1">
    <location>
        <begin position="85"/>
        <end position="305"/>
    </location>
</feature>
<protein>
    <recommendedName>
        <fullName evidence="1">Beta-lactamase class A catalytic domain-containing protein</fullName>
    </recommendedName>
</protein>
<accession>A0A1G2M252</accession>
<dbReference type="STRING" id="1802301.A2664_00060"/>
<organism evidence="2 3">
    <name type="scientific">Candidatus Taylorbacteria bacterium RIFCSPHIGHO2_01_FULL_46_22b</name>
    <dbReference type="NCBI Taxonomy" id="1802301"/>
    <lineage>
        <taxon>Bacteria</taxon>
        <taxon>Candidatus Tayloriibacteriota</taxon>
    </lineage>
</organism>
<sequence length="329" mass="36705">MFLLKKNKMFSSAIPLATFVIGFICAWLFLSPSPANCSFSVESYTNPELDCINTDEVFSNIHNTELKVKEYIDSAIASKKAKRVSVFFRDLKTRRWFGVNHTDNFSPGSLLKLPLAIAFYKLAEIDPSVLSKNLVYTPSTDSLNNLEFFRKAEPLNTGVAYPVADLIERMIKDSDNEVLPTLFSAMHPMYYEKVLGDLGVRIPLPSEGGIHARFFSSYTNSAILRSLYNSSYLNLTGSRAILEILAKSSFDEGLTLGIPNEVKVSHKFGEAVGVDPVTNKVVRIELHDCGIVYRPDNPYIICVMTEGLDFKDLSEVVGSVSEIVWSNNL</sequence>
<dbReference type="InterPro" id="IPR000871">
    <property type="entry name" value="Beta-lactam_class-A"/>
</dbReference>
<reference evidence="2 3" key="1">
    <citation type="journal article" date="2016" name="Nat. Commun.">
        <title>Thousands of microbial genomes shed light on interconnected biogeochemical processes in an aquifer system.</title>
        <authorList>
            <person name="Anantharaman K."/>
            <person name="Brown C.T."/>
            <person name="Hug L.A."/>
            <person name="Sharon I."/>
            <person name="Castelle C.J."/>
            <person name="Probst A.J."/>
            <person name="Thomas B.C."/>
            <person name="Singh A."/>
            <person name="Wilkins M.J."/>
            <person name="Karaoz U."/>
            <person name="Brodie E.L."/>
            <person name="Williams K.H."/>
            <person name="Hubbard S.S."/>
            <person name="Banfield J.F."/>
        </authorList>
    </citation>
    <scope>NUCLEOTIDE SEQUENCE [LARGE SCALE GENOMIC DNA]</scope>
</reference>